<keyword evidence="6" id="KW-0560">Oxidoreductase</keyword>
<dbReference type="CDD" id="cd05254">
    <property type="entry name" value="dTDP_HR_like_SDR_e"/>
    <property type="match status" value="1"/>
</dbReference>
<comment type="function">
    <text evidence="6">Catalyzes the reduction of dTDP-6-deoxy-L-lyxo-4-hexulose to yield dTDP-L-rhamnose.</text>
</comment>
<feature type="domain" description="RmlD-like substrate binding" evidence="7">
    <location>
        <begin position="448"/>
        <end position="703"/>
    </location>
</feature>
<comment type="caution">
    <text evidence="8">The sequence shown here is derived from an EMBL/GenBank/DDBJ whole genome shotgun (WGS) entry which is preliminary data.</text>
</comment>
<evidence type="ECO:0000256" key="2">
    <source>
        <dbReference type="ARBA" id="ARBA00010944"/>
    </source>
</evidence>
<dbReference type="EC" id="1.1.1.133" evidence="3 6"/>
<dbReference type="InterPro" id="IPR029903">
    <property type="entry name" value="RmlD-like-bd"/>
</dbReference>
<dbReference type="InterPro" id="IPR005913">
    <property type="entry name" value="dTDP_dehydrorham_reduct"/>
</dbReference>
<dbReference type="EMBL" id="JBHUEY010000001">
    <property type="protein sequence ID" value="MFD1781952.1"/>
    <property type="molecule type" value="Genomic_DNA"/>
</dbReference>
<dbReference type="InterPro" id="IPR036291">
    <property type="entry name" value="NAD(P)-bd_dom_sf"/>
</dbReference>
<dbReference type="InterPro" id="IPR001360">
    <property type="entry name" value="Glyco_hydro_1"/>
</dbReference>
<comment type="cofactor">
    <cofactor evidence="6">
        <name>Mg(2+)</name>
        <dbReference type="ChEBI" id="CHEBI:18420"/>
    </cofactor>
    <text evidence="6">Binds 1 Mg(2+) ion per monomer.</text>
</comment>
<dbReference type="Pfam" id="PF04321">
    <property type="entry name" value="RmlD_sub_bind"/>
    <property type="match status" value="1"/>
</dbReference>
<reference evidence="9" key="1">
    <citation type="journal article" date="2019" name="Int. J. Syst. Evol. Microbiol.">
        <title>The Global Catalogue of Microorganisms (GCM) 10K type strain sequencing project: providing services to taxonomists for standard genome sequencing and annotation.</title>
        <authorList>
            <consortium name="The Broad Institute Genomics Platform"/>
            <consortium name="The Broad Institute Genome Sequencing Center for Infectious Disease"/>
            <person name="Wu L."/>
            <person name="Ma J."/>
        </authorList>
    </citation>
    <scope>NUCLEOTIDE SEQUENCE [LARGE SCALE GENOMIC DNA]</scope>
    <source>
        <strain evidence="9">DFY28</strain>
    </source>
</reference>
<comment type="pathway">
    <text evidence="1 6">Carbohydrate biosynthesis; dTDP-L-rhamnose biosynthesis.</text>
</comment>
<proteinExistence type="inferred from homology"/>
<dbReference type="PANTHER" id="PTHR10491">
    <property type="entry name" value="DTDP-4-DEHYDRORHAMNOSE REDUCTASE"/>
    <property type="match status" value="1"/>
</dbReference>
<dbReference type="SUPFAM" id="SSF51735">
    <property type="entry name" value="NAD(P)-binding Rossmann-fold domains"/>
    <property type="match status" value="1"/>
</dbReference>
<evidence type="ECO:0000259" key="7">
    <source>
        <dbReference type="Pfam" id="PF04321"/>
    </source>
</evidence>
<evidence type="ECO:0000256" key="6">
    <source>
        <dbReference type="RuleBase" id="RU364082"/>
    </source>
</evidence>
<protein>
    <recommendedName>
        <fullName evidence="4 6">dTDP-4-dehydrorhamnose reductase</fullName>
        <ecNumber evidence="3 6">1.1.1.133</ecNumber>
    </recommendedName>
</protein>
<keyword evidence="9" id="KW-1185">Reference proteome</keyword>
<evidence type="ECO:0000256" key="3">
    <source>
        <dbReference type="ARBA" id="ARBA00012929"/>
    </source>
</evidence>
<evidence type="ECO:0000256" key="4">
    <source>
        <dbReference type="ARBA" id="ARBA00017099"/>
    </source>
</evidence>
<name>A0ABW4MVF1_9CAUL</name>
<dbReference type="SUPFAM" id="SSF51445">
    <property type="entry name" value="(Trans)glycosidases"/>
    <property type="match status" value="1"/>
</dbReference>
<evidence type="ECO:0000256" key="1">
    <source>
        <dbReference type="ARBA" id="ARBA00004781"/>
    </source>
</evidence>
<dbReference type="PANTHER" id="PTHR10491:SF4">
    <property type="entry name" value="METHIONINE ADENOSYLTRANSFERASE 2 SUBUNIT BETA"/>
    <property type="match status" value="1"/>
</dbReference>
<evidence type="ECO:0000256" key="5">
    <source>
        <dbReference type="ARBA" id="ARBA00048200"/>
    </source>
</evidence>
<dbReference type="Gene3D" id="3.90.25.10">
    <property type="entry name" value="UDP-galactose 4-epimerase, domain 1"/>
    <property type="match status" value="1"/>
</dbReference>
<sequence>MSELELWGGHECTVNRVRGTYYDQTRRSGHHDRISDLDLFASLGVKALRYPVLWERVSPERGRFDWSWTDERLNRLRELNVRPIAGLVHHGSGPKRTSLVDEGFATGLAEYARAVAERYPWIGDWTPVNEPLTTARFSCLYGHWYPHLADESFFWSALVNQVDAVRLAMREIRAVNPKARLIQTEDLGRTYSTRAVADQAQFDNTRRWMTWDLLCGKVTPDHPFWRRLCGFGLQARLEALAADPCPPDVIGVNHYLTSDRFLDHHCENYPPERCGGNGRMAYADVEAVRVALPGPGGLEGALEEAWTRYGLPLAVTEAHNGCTREEQVRWLREAWDAALRLRDRGAPIEAVTAWALLGSYDWNSLLTRRIGHYEPGVFDLRGGEPRPTAAAAFLKSLTDPTVARHPVADGPGWWRRDIRLEFQPVFRTMETPEPRSEWRAPTSPARPLLITGATGTLGKAIARACEWRGIDYVLTSRAQLDLGDAASVAEALRTYRPWAVVNAAGWVRVDEAETECDGCMEANTAGAVRLAQACEAAGVAFVGFSSDLVFDGRLGRPYVESDAPSPLNVYGRSKAEAEAAVLAASERALMVRTAAFFSPYDPYNFAAHVLRALKSGQEVLAASDLIVSPTYVPDLVETVLDLAIDGAAGLWHLANEGAVSWAEFGQLIAATLDMDVDLVRGAPAAEFGWAAQRPPNVALGTERGQLLPSLENAIGRYAAVVSSAEFAGEAEAWVDRTVPPHTEVGRLQARRERARVGRG</sequence>
<comment type="similarity">
    <text evidence="2 6">Belongs to the dTDP-4-dehydrorhamnose reductase family.</text>
</comment>
<comment type="catalytic activity">
    <reaction evidence="5 6">
        <text>dTDP-beta-L-rhamnose + NADP(+) = dTDP-4-dehydro-beta-L-rhamnose + NADPH + H(+)</text>
        <dbReference type="Rhea" id="RHEA:21796"/>
        <dbReference type="ChEBI" id="CHEBI:15378"/>
        <dbReference type="ChEBI" id="CHEBI:57510"/>
        <dbReference type="ChEBI" id="CHEBI:57783"/>
        <dbReference type="ChEBI" id="CHEBI:58349"/>
        <dbReference type="ChEBI" id="CHEBI:62830"/>
        <dbReference type="EC" id="1.1.1.133"/>
    </reaction>
</comment>
<evidence type="ECO:0000313" key="9">
    <source>
        <dbReference type="Proteomes" id="UP001597237"/>
    </source>
</evidence>
<dbReference type="Pfam" id="PF00232">
    <property type="entry name" value="Glyco_hydro_1"/>
    <property type="match status" value="1"/>
</dbReference>
<organism evidence="8 9">
    <name type="scientific">Phenylobacterium terrae</name>
    <dbReference type="NCBI Taxonomy" id="2665495"/>
    <lineage>
        <taxon>Bacteria</taxon>
        <taxon>Pseudomonadati</taxon>
        <taxon>Pseudomonadota</taxon>
        <taxon>Alphaproteobacteria</taxon>
        <taxon>Caulobacterales</taxon>
        <taxon>Caulobacteraceae</taxon>
        <taxon>Phenylobacterium</taxon>
    </lineage>
</organism>
<evidence type="ECO:0000313" key="8">
    <source>
        <dbReference type="EMBL" id="MFD1781952.1"/>
    </source>
</evidence>
<dbReference type="Proteomes" id="UP001597237">
    <property type="component" value="Unassembled WGS sequence"/>
</dbReference>
<accession>A0ABW4MVF1</accession>
<dbReference type="InterPro" id="IPR017853">
    <property type="entry name" value="GH"/>
</dbReference>
<dbReference type="Gene3D" id="3.40.50.720">
    <property type="entry name" value="NAD(P)-binding Rossmann-like Domain"/>
    <property type="match status" value="1"/>
</dbReference>
<gene>
    <name evidence="8" type="ORF">ACFSC0_00965</name>
</gene>
<dbReference type="Gene3D" id="3.20.20.80">
    <property type="entry name" value="Glycosidases"/>
    <property type="match status" value="1"/>
</dbReference>
<dbReference type="RefSeq" id="WP_377281215.1">
    <property type="nucleotide sequence ID" value="NZ_JBHRSI010000003.1"/>
</dbReference>
<keyword evidence="6" id="KW-0521">NADP</keyword>